<dbReference type="InterPro" id="IPR004881">
    <property type="entry name" value="Ribosome_biogen_GTPase_RsgA"/>
</dbReference>
<organism evidence="5">
    <name type="scientific">Paulinella micropora</name>
    <dbReference type="NCBI Taxonomy" id="1928728"/>
    <lineage>
        <taxon>Eukaryota</taxon>
        <taxon>Sar</taxon>
        <taxon>Rhizaria</taxon>
        <taxon>Cercozoa</taxon>
        <taxon>Imbricatea</taxon>
        <taxon>Silicofilosea</taxon>
        <taxon>Euglyphida</taxon>
        <taxon>Paulinellidae</taxon>
        <taxon>Paulinella</taxon>
    </lineage>
</organism>
<reference evidence="5" key="1">
    <citation type="journal article" date="2017" name="Protist">
        <title>Diversity of the Photosynthetic Paulinella Species, with the Description of Paulinella micropora sp. nov. and the Chromatophore Genome Sequence for strain KR01.</title>
        <authorList>
            <person name="Lhee D."/>
            <person name="Yang E.C."/>
            <person name="Kim J.I."/>
            <person name="Nakayama T."/>
            <person name="Zuccarello G."/>
            <person name="Andersen R.A."/>
            <person name="Yoon H.S."/>
        </authorList>
    </citation>
    <scope>NUCLEOTIDE SEQUENCE</scope>
    <source>
        <strain evidence="5">FK01</strain>
    </source>
</reference>
<dbReference type="Gene3D" id="2.40.50.140">
    <property type="entry name" value="Nucleic acid-binding proteins"/>
    <property type="match status" value="1"/>
</dbReference>
<evidence type="ECO:0000313" key="5">
    <source>
        <dbReference type="EMBL" id="AQX44963.1"/>
    </source>
</evidence>
<dbReference type="Pfam" id="PF03193">
    <property type="entry name" value="RsgA_GTPase"/>
    <property type="match status" value="1"/>
</dbReference>
<dbReference type="GO" id="GO:0003924">
    <property type="term" value="F:GTPase activity"/>
    <property type="evidence" value="ECO:0007669"/>
    <property type="project" value="InterPro"/>
</dbReference>
<sequence>MNNNRQQRHKGLVIALHANFYQVRLCKEDLNEELNGVNELLCTARTRLSQKGERIYVGDQVEIEAIDWKEKRAIVVAIAPRLGILKRPMVANCTKLVIVISLMQPAVDANQLSRFLLSAETTDLPIDIAFSKSDLVDFSLAEQWQKRVERWGYNSFLVSSLNNVGIEQLRHSLDDSPISVICGPSGVGKTSLINSLIPSLDLKVGAVSGRLQRGRHTTRHVQLFPIGNGGMIADTPGFNRPTLPKDPRKLGWLFPEIRSAFIEKPCRFRNCLHQNELGCTVGTNWDRYTFYTQSLESLLSPH</sequence>
<name>A0A1S6YI21_9EUKA</name>
<dbReference type="PROSITE" id="PS51721">
    <property type="entry name" value="G_CP"/>
    <property type="match status" value="1"/>
</dbReference>
<dbReference type="HAMAP" id="MF_01820">
    <property type="entry name" value="GTPase_RsgA"/>
    <property type="match status" value="1"/>
</dbReference>
<dbReference type="Gene3D" id="1.10.40.50">
    <property type="entry name" value="Probable gtpase engc, domain 3"/>
    <property type="match status" value="1"/>
</dbReference>
<geneLocation type="plastid" evidence="5"/>
<dbReference type="GO" id="GO:0005525">
    <property type="term" value="F:GTP binding"/>
    <property type="evidence" value="ECO:0007669"/>
    <property type="project" value="UniProtKB-KW"/>
</dbReference>
<dbReference type="CDD" id="cd01854">
    <property type="entry name" value="YjeQ_EngC"/>
    <property type="match status" value="1"/>
</dbReference>
<dbReference type="SUPFAM" id="SSF50249">
    <property type="entry name" value="Nucleic acid-binding proteins"/>
    <property type="match status" value="1"/>
</dbReference>
<dbReference type="InterPro" id="IPR030378">
    <property type="entry name" value="G_CP_dom"/>
</dbReference>
<dbReference type="PANTHER" id="PTHR32120">
    <property type="entry name" value="SMALL RIBOSOMAL SUBUNIT BIOGENESIS GTPASE RSGA"/>
    <property type="match status" value="1"/>
</dbReference>
<dbReference type="SUPFAM" id="SSF52540">
    <property type="entry name" value="P-loop containing nucleoside triphosphate hydrolases"/>
    <property type="match status" value="1"/>
</dbReference>
<dbReference type="EMBL" id="KY124271">
    <property type="protein sequence ID" value="AQX44963.1"/>
    <property type="molecule type" value="Genomic_DNA"/>
</dbReference>
<dbReference type="PROSITE" id="PS50936">
    <property type="entry name" value="ENGC_GTPASE"/>
    <property type="match status" value="1"/>
</dbReference>
<feature type="domain" description="CP-type G" evidence="4">
    <location>
        <begin position="82"/>
        <end position="241"/>
    </location>
</feature>
<evidence type="ECO:0000313" key="6">
    <source>
        <dbReference type="EMBL" id="BBL86177.1"/>
    </source>
</evidence>
<dbReference type="PANTHER" id="PTHR32120:SF11">
    <property type="entry name" value="SMALL RIBOSOMAL SUBUNIT BIOGENESIS GTPASE RSGA 1, MITOCHONDRIAL-RELATED"/>
    <property type="match status" value="1"/>
</dbReference>
<dbReference type="AlphaFoldDB" id="A0A1S6YI21"/>
<evidence type="ECO:0000256" key="2">
    <source>
        <dbReference type="ARBA" id="ARBA00023134"/>
    </source>
</evidence>
<dbReference type="Proteomes" id="UP000503178">
    <property type="component" value="Chromatophore Pltd"/>
</dbReference>
<protein>
    <submittedName>
        <fullName evidence="5">GTPase EngC</fullName>
    </submittedName>
</protein>
<keyword evidence="1" id="KW-0547">Nucleotide-binding</keyword>
<dbReference type="InterPro" id="IPR027417">
    <property type="entry name" value="P-loop_NTPase"/>
</dbReference>
<evidence type="ECO:0000256" key="1">
    <source>
        <dbReference type="ARBA" id="ARBA00022741"/>
    </source>
</evidence>
<dbReference type="InterPro" id="IPR012340">
    <property type="entry name" value="NA-bd_OB-fold"/>
</dbReference>
<accession>A0A1S6YI21</accession>
<evidence type="ECO:0000313" key="7">
    <source>
        <dbReference type="Proteomes" id="UP000503178"/>
    </source>
</evidence>
<keyword evidence="2" id="KW-0342">GTP-binding</keyword>
<dbReference type="NCBIfam" id="TIGR00157">
    <property type="entry name" value="ribosome small subunit-dependent GTPase A"/>
    <property type="match status" value="1"/>
</dbReference>
<feature type="domain" description="EngC GTPase" evidence="3">
    <location>
        <begin position="91"/>
        <end position="239"/>
    </location>
</feature>
<evidence type="ECO:0000259" key="3">
    <source>
        <dbReference type="PROSITE" id="PS50936"/>
    </source>
</evidence>
<keyword evidence="7" id="KW-1185">Reference proteome</keyword>
<gene>
    <name evidence="6" type="primary">MYN1_Chr_360</name>
    <name evidence="5" type="ORF">PFK_410</name>
    <name evidence="6" type="ORF">PMYN1_Chma368</name>
</gene>
<proteinExistence type="inferred from homology"/>
<dbReference type="EMBL" id="LC490351">
    <property type="protein sequence ID" value="BBL86177.1"/>
    <property type="molecule type" value="Genomic_DNA"/>
</dbReference>
<dbReference type="Gene3D" id="3.40.50.300">
    <property type="entry name" value="P-loop containing nucleotide triphosphate hydrolases"/>
    <property type="match status" value="1"/>
</dbReference>
<keyword evidence="5" id="KW-0934">Plastid</keyword>
<dbReference type="InterPro" id="IPR010914">
    <property type="entry name" value="RsgA_GTPase_dom"/>
</dbReference>
<reference evidence="6 7" key="2">
    <citation type="submission" date="2019-06" db="EMBL/GenBank/DDBJ databases">
        <title>A hidden player of endosymbiotic evolution: DNA virus triggered massive gene transfer.</title>
        <authorList>
            <person name="Matsuo M."/>
            <person name="Katahata A."/>
            <person name="Tachikawa M."/>
            <person name="Minakuchi Y."/>
            <person name="Noguchi H."/>
            <person name="Toyoda A."/>
            <person name="Fujiyama A."/>
            <person name="Suzuki Y."/>
            <person name="Satoh S."/>
            <person name="Nakayama T."/>
            <person name="Kamikawa R."/>
            <person name="Nomura M."/>
            <person name="Inagaki Y."/>
            <person name="Ishida K."/>
            <person name="Obokata J."/>
        </authorList>
    </citation>
    <scope>NUCLEOTIDE SEQUENCE [LARGE SCALE GENOMIC DNA]</scope>
    <source>
        <strain evidence="6 7">MYN1</strain>
    </source>
</reference>
<evidence type="ECO:0000259" key="4">
    <source>
        <dbReference type="PROSITE" id="PS51721"/>
    </source>
</evidence>